<evidence type="ECO:0000256" key="2">
    <source>
        <dbReference type="ARBA" id="ARBA00003761"/>
    </source>
</evidence>
<dbReference type="Pfam" id="PF00289">
    <property type="entry name" value="Biotin_carb_N"/>
    <property type="match status" value="1"/>
</dbReference>
<evidence type="ECO:0000259" key="15">
    <source>
        <dbReference type="PROSITE" id="PS50975"/>
    </source>
</evidence>
<sequence>MTHHTQIKRLLIANRGEIAVRIIKTAKRLGIHTIALYSDADAHAMHTRLADEAWHLGPAPARESYLDTGKVLKIAKEARADAIHPGYGFLSENSDFATACEQRGLRFVGPSGAAILAMGDKSGAKALMQAAGVPVLPGYHGTDQRPDFLRDQASQIGFPLLIKAASGGGGKGMRRVDQLADFDESLAAVKREAKAAFGNDLVLLERYLPQARHVEVQVFADSLGNAIYLGDRDCSLQRRHQKVIEEAPAPDIPRALRRAMGDAAVAAAKAIHYQGAGTIEFLLCNDAFFFMEMNTRLQVEHPVTEAVTGQDLVAWQLAVAEGKPLPLTQDEVVLRGHAVEARLYAEDVAAGFLPASGPIHWLHWPNGVRIDTGVTAGDEVSPYYDPMIAKLIAHGQSRAEAFAQLADALAALDLGPLVHNGPLLLRLCEEPDVLAMGHHTQWPIPTTAQSIPDFAWPLATLWLASRPAGTSPWQQTCGFRLGPDRSWTAAVRIGDERRVLTLNDHDGQFEWQGETCCYQRGDDHIRLQQRGCWQQVPVQTVASTDATFIMTLAGQRIRFAADDQQHSHHHDQTNEKAQGAIAPMHGIVVAVMIEPGQTVSKGQPLLVLEAMKMEHQLRAERDGVIEALQCKQGEQVSQGAVLVRFVDTDTDAAPEHNAINQQASNP</sequence>
<dbReference type="PROSITE" id="PS50975">
    <property type="entry name" value="ATP_GRASP"/>
    <property type="match status" value="1"/>
</dbReference>
<dbReference type="InterPro" id="IPR050856">
    <property type="entry name" value="Biotin_carboxylase_complex"/>
</dbReference>
<feature type="domain" description="ATP-grasp" evidence="15">
    <location>
        <begin position="125"/>
        <end position="321"/>
    </location>
</feature>
<dbReference type="InterPro" id="IPR005481">
    <property type="entry name" value="BC-like_N"/>
</dbReference>
<dbReference type="FunFam" id="3.30.470.20:FF:000028">
    <property type="entry name" value="Methylcrotonoyl-CoA carboxylase subunit alpha, mitochondrial"/>
    <property type="match status" value="1"/>
</dbReference>
<evidence type="ECO:0000256" key="11">
    <source>
        <dbReference type="ARBA" id="ARBA00033786"/>
    </source>
</evidence>
<evidence type="ECO:0000259" key="14">
    <source>
        <dbReference type="PROSITE" id="PS50968"/>
    </source>
</evidence>
<comment type="cofactor">
    <cofactor evidence="1">
        <name>biotin</name>
        <dbReference type="ChEBI" id="CHEBI:57586"/>
    </cofactor>
</comment>
<dbReference type="AlphaFoldDB" id="A0A1S2CTQ7"/>
<keyword evidence="6" id="KW-0436">Ligase</keyword>
<comment type="pathway">
    <text evidence="3">Lipid metabolism; malonyl-CoA biosynthesis; malonyl-CoA from acetyl-CoA: step 1/1.</text>
</comment>
<dbReference type="EMBL" id="MKFU01000022">
    <property type="protein sequence ID" value="OHY91387.1"/>
    <property type="molecule type" value="Genomic_DNA"/>
</dbReference>
<dbReference type="PANTHER" id="PTHR18866:SF33">
    <property type="entry name" value="METHYLCROTONOYL-COA CARBOXYLASE SUBUNIT ALPHA, MITOCHONDRIAL-RELATED"/>
    <property type="match status" value="1"/>
</dbReference>
<dbReference type="InterPro" id="IPR011761">
    <property type="entry name" value="ATP-grasp"/>
</dbReference>
<dbReference type="CDD" id="cd06850">
    <property type="entry name" value="biotinyl_domain"/>
    <property type="match status" value="1"/>
</dbReference>
<dbReference type="PROSITE" id="PS50968">
    <property type="entry name" value="BIOTINYL_LIPOYL"/>
    <property type="match status" value="1"/>
</dbReference>
<gene>
    <name evidence="17" type="ORF">BJD16_16625</name>
</gene>
<evidence type="ECO:0000313" key="18">
    <source>
        <dbReference type="Proteomes" id="UP000179934"/>
    </source>
</evidence>
<feature type="domain" description="Biotin carboxylation" evidence="16">
    <location>
        <begin position="6"/>
        <end position="448"/>
    </location>
</feature>
<dbReference type="PROSITE" id="PS50979">
    <property type="entry name" value="BC"/>
    <property type="match status" value="1"/>
</dbReference>
<keyword evidence="7 13" id="KW-0547">Nucleotide-binding</keyword>
<feature type="domain" description="Lipoyl-binding" evidence="14">
    <location>
        <begin position="569"/>
        <end position="646"/>
    </location>
</feature>
<dbReference type="Proteomes" id="UP000179934">
    <property type="component" value="Unassembled WGS sequence"/>
</dbReference>
<dbReference type="Gene3D" id="2.40.50.100">
    <property type="match status" value="1"/>
</dbReference>
<dbReference type="InterPro" id="IPR000089">
    <property type="entry name" value="Biotin_lipoyl"/>
</dbReference>
<comment type="function">
    <text evidence="2">This protein is a component of the acetyl coenzyme A carboxylase complex; first, biotin carboxylase catalyzes the carboxylation of the carrier protein and then the transcarboxylase transfers the carboxyl group to form malonyl-CoA.</text>
</comment>
<dbReference type="FunFam" id="3.30.1490.20:FF:000003">
    <property type="entry name" value="acetyl-CoA carboxylase isoform X1"/>
    <property type="match status" value="1"/>
</dbReference>
<dbReference type="SUPFAM" id="SSF51230">
    <property type="entry name" value="Single hybrid motif"/>
    <property type="match status" value="1"/>
</dbReference>
<evidence type="ECO:0000256" key="6">
    <source>
        <dbReference type="ARBA" id="ARBA00022598"/>
    </source>
</evidence>
<comment type="subunit">
    <text evidence="4">Acetyl-CoA carboxylase is a heterohexamer of biotin carboxyl carrier protein, biotin carboxylase and the two subunits of carboxyl transferase in a 2:2 complex.</text>
</comment>
<dbReference type="Pfam" id="PF02785">
    <property type="entry name" value="Biotin_carb_C"/>
    <property type="match status" value="1"/>
</dbReference>
<evidence type="ECO:0000256" key="8">
    <source>
        <dbReference type="ARBA" id="ARBA00022840"/>
    </source>
</evidence>
<dbReference type="SMART" id="SM00878">
    <property type="entry name" value="Biotin_carb_C"/>
    <property type="match status" value="1"/>
</dbReference>
<evidence type="ECO:0000256" key="7">
    <source>
        <dbReference type="ARBA" id="ARBA00022741"/>
    </source>
</evidence>
<evidence type="ECO:0000256" key="1">
    <source>
        <dbReference type="ARBA" id="ARBA00001953"/>
    </source>
</evidence>
<dbReference type="OrthoDB" id="9763189at2"/>
<dbReference type="PROSITE" id="PS00867">
    <property type="entry name" value="CPSASE_2"/>
    <property type="match status" value="1"/>
</dbReference>
<evidence type="ECO:0000256" key="13">
    <source>
        <dbReference type="PROSITE-ProRule" id="PRU00409"/>
    </source>
</evidence>
<dbReference type="Gene3D" id="3.30.470.20">
    <property type="entry name" value="ATP-grasp fold, B domain"/>
    <property type="match status" value="1"/>
</dbReference>
<dbReference type="Pfam" id="PF02786">
    <property type="entry name" value="CPSase_L_D2"/>
    <property type="match status" value="1"/>
</dbReference>
<dbReference type="SUPFAM" id="SSF56059">
    <property type="entry name" value="Glutathione synthetase ATP-binding domain-like"/>
    <property type="match status" value="1"/>
</dbReference>
<keyword evidence="9" id="KW-0809">Transit peptide</keyword>
<dbReference type="InterPro" id="IPR005482">
    <property type="entry name" value="Biotin_COase_C"/>
</dbReference>
<dbReference type="PANTHER" id="PTHR18866">
    <property type="entry name" value="CARBOXYLASE:PYRUVATE/ACETYL-COA/PROPIONYL-COA CARBOXYLASE"/>
    <property type="match status" value="1"/>
</dbReference>
<evidence type="ECO:0000256" key="4">
    <source>
        <dbReference type="ARBA" id="ARBA00011750"/>
    </source>
</evidence>
<accession>A0A1S2CTQ7</accession>
<dbReference type="FunFam" id="3.40.50.20:FF:000010">
    <property type="entry name" value="Propionyl-CoA carboxylase subunit alpha"/>
    <property type="match status" value="1"/>
</dbReference>
<dbReference type="InterPro" id="IPR011764">
    <property type="entry name" value="Biotin_carboxylation_dom"/>
</dbReference>
<dbReference type="STRING" id="646.BJD16_16625"/>
<organism evidence="17 18">
    <name type="scientific">Aeromonas sobria</name>
    <dbReference type="NCBI Taxonomy" id="646"/>
    <lineage>
        <taxon>Bacteria</taxon>
        <taxon>Pseudomonadati</taxon>
        <taxon>Pseudomonadota</taxon>
        <taxon>Gammaproteobacteria</taxon>
        <taxon>Aeromonadales</taxon>
        <taxon>Aeromonadaceae</taxon>
        <taxon>Aeromonas</taxon>
    </lineage>
</organism>
<dbReference type="GeneID" id="58922451"/>
<dbReference type="SMART" id="SM01209">
    <property type="entry name" value="GARS_A"/>
    <property type="match status" value="1"/>
</dbReference>
<reference evidence="17 18" key="1">
    <citation type="submission" date="2016-09" db="EMBL/GenBank/DDBJ databases">
        <title>Draft Genome Sequence of Aeromonas sobria Strain 08005, Isolated from Sick Rana catesbeiana.</title>
        <authorList>
            <person name="Yang Q."/>
        </authorList>
    </citation>
    <scope>NUCLEOTIDE SEQUENCE [LARGE SCALE GENOMIC DNA]</scope>
    <source>
        <strain evidence="17 18">08005</strain>
    </source>
</reference>
<evidence type="ECO:0000256" key="12">
    <source>
        <dbReference type="ARBA" id="ARBA00048600"/>
    </source>
</evidence>
<keyword evidence="8 13" id="KW-0067">ATP-binding</keyword>
<dbReference type="InterPro" id="IPR005479">
    <property type="entry name" value="CPAse_ATP-bd"/>
</dbReference>
<dbReference type="InterPro" id="IPR011053">
    <property type="entry name" value="Single_hybrid_motif"/>
</dbReference>
<dbReference type="GO" id="GO:0046872">
    <property type="term" value="F:metal ion binding"/>
    <property type="evidence" value="ECO:0007669"/>
    <property type="project" value="InterPro"/>
</dbReference>
<dbReference type="InterPro" id="IPR011054">
    <property type="entry name" value="Rudment_hybrid_motif"/>
</dbReference>
<protein>
    <recommendedName>
        <fullName evidence="5">Biotin carboxylase</fullName>
    </recommendedName>
    <alternativeName>
        <fullName evidence="11">Acetyl-coenzyme A carboxylase biotin carboxylase subunit A</fullName>
    </alternativeName>
</protein>
<name>A0A1S2CTQ7_AERSO</name>
<evidence type="ECO:0000256" key="3">
    <source>
        <dbReference type="ARBA" id="ARBA00004956"/>
    </source>
</evidence>
<dbReference type="InterPro" id="IPR016185">
    <property type="entry name" value="PreATP-grasp_dom_sf"/>
</dbReference>
<dbReference type="RefSeq" id="WP_042020852.1">
    <property type="nucleotide sequence ID" value="NZ_CDBW01000018.1"/>
</dbReference>
<evidence type="ECO:0000256" key="5">
    <source>
        <dbReference type="ARBA" id="ARBA00017242"/>
    </source>
</evidence>
<comment type="caution">
    <text evidence="17">The sequence shown here is derived from an EMBL/GenBank/DDBJ whole genome shotgun (WGS) entry which is preliminary data.</text>
</comment>
<dbReference type="FunFam" id="2.40.50.100:FF:000003">
    <property type="entry name" value="Acetyl-CoA carboxylase biotin carboxyl carrier protein"/>
    <property type="match status" value="1"/>
</dbReference>
<dbReference type="PROSITE" id="PS00188">
    <property type="entry name" value="BIOTIN"/>
    <property type="match status" value="1"/>
</dbReference>
<dbReference type="GO" id="GO:0004075">
    <property type="term" value="F:biotin carboxylase activity"/>
    <property type="evidence" value="ECO:0007669"/>
    <property type="project" value="UniProtKB-EC"/>
</dbReference>
<keyword evidence="10" id="KW-0092">Biotin</keyword>
<evidence type="ECO:0000256" key="10">
    <source>
        <dbReference type="ARBA" id="ARBA00023267"/>
    </source>
</evidence>
<evidence type="ECO:0000259" key="16">
    <source>
        <dbReference type="PROSITE" id="PS50979"/>
    </source>
</evidence>
<dbReference type="PROSITE" id="PS00866">
    <property type="entry name" value="CPSASE_1"/>
    <property type="match status" value="1"/>
</dbReference>
<evidence type="ECO:0000256" key="9">
    <source>
        <dbReference type="ARBA" id="ARBA00022946"/>
    </source>
</evidence>
<dbReference type="SUPFAM" id="SSF51246">
    <property type="entry name" value="Rudiment single hybrid motif"/>
    <property type="match status" value="1"/>
</dbReference>
<dbReference type="GO" id="GO:0005524">
    <property type="term" value="F:ATP binding"/>
    <property type="evidence" value="ECO:0007669"/>
    <property type="project" value="UniProtKB-UniRule"/>
</dbReference>
<proteinExistence type="predicted"/>
<dbReference type="SUPFAM" id="SSF52440">
    <property type="entry name" value="PreATP-grasp domain"/>
    <property type="match status" value="1"/>
</dbReference>
<evidence type="ECO:0000313" key="17">
    <source>
        <dbReference type="EMBL" id="OHY91387.1"/>
    </source>
</evidence>
<comment type="catalytic activity">
    <reaction evidence="12">
        <text>N(6)-biotinyl-L-lysyl-[protein] + hydrogencarbonate + ATP = N(6)-carboxybiotinyl-L-lysyl-[protein] + ADP + phosphate + H(+)</text>
        <dbReference type="Rhea" id="RHEA:13501"/>
        <dbReference type="Rhea" id="RHEA-COMP:10505"/>
        <dbReference type="Rhea" id="RHEA-COMP:10506"/>
        <dbReference type="ChEBI" id="CHEBI:15378"/>
        <dbReference type="ChEBI" id="CHEBI:17544"/>
        <dbReference type="ChEBI" id="CHEBI:30616"/>
        <dbReference type="ChEBI" id="CHEBI:43474"/>
        <dbReference type="ChEBI" id="CHEBI:83144"/>
        <dbReference type="ChEBI" id="CHEBI:83145"/>
        <dbReference type="ChEBI" id="CHEBI:456216"/>
        <dbReference type="EC" id="6.3.4.14"/>
    </reaction>
</comment>
<dbReference type="Pfam" id="PF00364">
    <property type="entry name" value="Biotin_lipoyl"/>
    <property type="match status" value="1"/>
</dbReference>
<dbReference type="InterPro" id="IPR001882">
    <property type="entry name" value="Biotin_BS"/>
</dbReference>